<dbReference type="STRING" id="1166018.FAES_0669"/>
<gene>
    <name evidence="2" type="ORF">FAES_0669</name>
</gene>
<dbReference type="eggNOG" id="COG0454">
    <property type="taxonomic scope" value="Bacteria"/>
</dbReference>
<dbReference type="RefSeq" id="WP_015329780.1">
    <property type="nucleotide sequence ID" value="NC_020054.1"/>
</dbReference>
<dbReference type="GO" id="GO:0016747">
    <property type="term" value="F:acyltransferase activity, transferring groups other than amino-acyl groups"/>
    <property type="evidence" value="ECO:0007669"/>
    <property type="project" value="InterPro"/>
</dbReference>
<dbReference type="EMBL" id="HE796683">
    <property type="protein sequence ID" value="CCG98680.1"/>
    <property type="molecule type" value="Genomic_DNA"/>
</dbReference>
<feature type="domain" description="N-acetyltransferase" evidence="1">
    <location>
        <begin position="4"/>
        <end position="198"/>
    </location>
</feature>
<dbReference type="InterPro" id="IPR000182">
    <property type="entry name" value="GNAT_dom"/>
</dbReference>
<evidence type="ECO:0000313" key="2">
    <source>
        <dbReference type="EMBL" id="CCG98680.1"/>
    </source>
</evidence>
<dbReference type="KEGG" id="fae:FAES_0669"/>
<dbReference type="CDD" id="cd04301">
    <property type="entry name" value="NAT_SF"/>
    <property type="match status" value="1"/>
</dbReference>
<keyword evidence="3" id="KW-1185">Reference proteome</keyword>
<name>I0K3H7_9BACT</name>
<sequence>MADLTFRRYTGAGFRAVFEPLARLRITVFRDFPYLYEGSIAYETTYLETYARSARSLLFAVFDGDELVGATTCLPLLDETPEVQAPFRKAHYALDQVFYFGESILLPRYRGMGLGHRFFDEREAHAASFGTYPTTCFCAVQRPADHPLRPAGYKPLDAFWLSRGYHREDRLQSTFSWPDIGETTDTDKQMVYWVRTMPRP</sequence>
<proteinExistence type="predicted"/>
<dbReference type="PATRIC" id="fig|1166018.3.peg.681"/>
<reference evidence="2 3" key="1">
    <citation type="journal article" date="2012" name="J. Bacteriol.">
        <title>Genome Sequence of Fibrella aestuarina BUZ 2T, a Filamentous Marine Bacterium.</title>
        <authorList>
            <person name="Filippini M."/>
            <person name="Qi W."/>
            <person name="Blom J."/>
            <person name="Goesmann A."/>
            <person name="Smits T.H."/>
            <person name="Bagheri H.C."/>
        </authorList>
    </citation>
    <scope>NUCLEOTIDE SEQUENCE [LARGE SCALE GENOMIC DNA]</scope>
    <source>
        <strain evidence="3">BUZ 2T</strain>
    </source>
</reference>
<accession>I0K3H7</accession>
<dbReference type="PROSITE" id="PS51186">
    <property type="entry name" value="GNAT"/>
    <property type="match status" value="1"/>
</dbReference>
<dbReference type="OrthoDB" id="187903at2"/>
<protein>
    <recommendedName>
        <fullName evidence="1">N-acetyltransferase domain-containing protein</fullName>
    </recommendedName>
</protein>
<dbReference type="SUPFAM" id="SSF55729">
    <property type="entry name" value="Acyl-CoA N-acyltransferases (Nat)"/>
    <property type="match status" value="1"/>
</dbReference>
<dbReference type="AlphaFoldDB" id="I0K3H7"/>
<dbReference type="Gene3D" id="3.40.630.30">
    <property type="match status" value="1"/>
</dbReference>
<dbReference type="HOGENOM" id="CLU_120432_0_0_10"/>
<dbReference type="InterPro" id="IPR016181">
    <property type="entry name" value="Acyl_CoA_acyltransferase"/>
</dbReference>
<dbReference type="Proteomes" id="UP000011058">
    <property type="component" value="Chromosome"/>
</dbReference>
<organism evidence="2 3">
    <name type="scientific">Fibrella aestuarina BUZ 2</name>
    <dbReference type="NCBI Taxonomy" id="1166018"/>
    <lineage>
        <taxon>Bacteria</taxon>
        <taxon>Pseudomonadati</taxon>
        <taxon>Bacteroidota</taxon>
        <taxon>Cytophagia</taxon>
        <taxon>Cytophagales</taxon>
        <taxon>Spirosomataceae</taxon>
        <taxon>Fibrella</taxon>
    </lineage>
</organism>
<evidence type="ECO:0000259" key="1">
    <source>
        <dbReference type="PROSITE" id="PS51186"/>
    </source>
</evidence>
<evidence type="ECO:0000313" key="3">
    <source>
        <dbReference type="Proteomes" id="UP000011058"/>
    </source>
</evidence>
<dbReference type="Pfam" id="PF00583">
    <property type="entry name" value="Acetyltransf_1"/>
    <property type="match status" value="1"/>
</dbReference>